<dbReference type="Proteomes" id="UP000689195">
    <property type="component" value="Unassembled WGS sequence"/>
</dbReference>
<comment type="caution">
    <text evidence="1">The sequence shown here is derived from an EMBL/GenBank/DDBJ whole genome shotgun (WGS) entry which is preliminary data.</text>
</comment>
<name>A0A8S1YD36_9CILI</name>
<proteinExistence type="predicted"/>
<protein>
    <submittedName>
        <fullName evidence="1">Uncharacterized protein</fullName>
    </submittedName>
</protein>
<keyword evidence="2" id="KW-1185">Reference proteome</keyword>
<evidence type="ECO:0000313" key="2">
    <source>
        <dbReference type="Proteomes" id="UP000689195"/>
    </source>
</evidence>
<dbReference type="EMBL" id="CAJJDO010000156">
    <property type="protein sequence ID" value="CAD8209752.1"/>
    <property type="molecule type" value="Genomic_DNA"/>
</dbReference>
<accession>A0A8S1YD36</accession>
<reference evidence="1" key="1">
    <citation type="submission" date="2021-01" db="EMBL/GenBank/DDBJ databases">
        <authorList>
            <consortium name="Genoscope - CEA"/>
            <person name="William W."/>
        </authorList>
    </citation>
    <scope>NUCLEOTIDE SEQUENCE</scope>
</reference>
<sequence length="74" mass="9070">MRFNQNILNLTTQLDYSFAQIKKKYEDFSKQLEKIQIPLSKISQCLSKQDYQYMKENLQVINWIQLLQLIYKYD</sequence>
<organism evidence="1 2">
    <name type="scientific">Paramecium pentaurelia</name>
    <dbReference type="NCBI Taxonomy" id="43138"/>
    <lineage>
        <taxon>Eukaryota</taxon>
        <taxon>Sar</taxon>
        <taxon>Alveolata</taxon>
        <taxon>Ciliophora</taxon>
        <taxon>Intramacronucleata</taxon>
        <taxon>Oligohymenophorea</taxon>
        <taxon>Peniculida</taxon>
        <taxon>Parameciidae</taxon>
        <taxon>Paramecium</taxon>
    </lineage>
</organism>
<gene>
    <name evidence="1" type="ORF">PPENT_87.1.T1560016</name>
</gene>
<evidence type="ECO:0000313" key="1">
    <source>
        <dbReference type="EMBL" id="CAD8209752.1"/>
    </source>
</evidence>
<dbReference type="AlphaFoldDB" id="A0A8S1YD36"/>